<dbReference type="RefSeq" id="WP_111200177.1">
    <property type="nucleotide sequence ID" value="NZ_QKVK01000013.1"/>
</dbReference>
<evidence type="ECO:0000313" key="1">
    <source>
        <dbReference type="EMBL" id="PZF75244.1"/>
    </source>
</evidence>
<name>A0A2W2B4N4_9HYPH</name>
<dbReference type="Proteomes" id="UP000248795">
    <property type="component" value="Unassembled WGS sequence"/>
</dbReference>
<comment type="caution">
    <text evidence="1">The sequence shown here is derived from an EMBL/GenBank/DDBJ whole genome shotgun (WGS) entry which is preliminary data.</text>
</comment>
<reference evidence="2" key="1">
    <citation type="submission" date="2018-06" db="EMBL/GenBank/DDBJ databases">
        <title>Aestuariibacter litoralis strain KCTC 52945T.</title>
        <authorList>
            <person name="Li X."/>
            <person name="Salam N."/>
            <person name="Li J.-L."/>
            <person name="Chen Y.-M."/>
            <person name="Yang Z.-W."/>
            <person name="Zhang L.-Y."/>
            <person name="Han M.-X."/>
            <person name="Xiao M."/>
            <person name="Li W.-J."/>
        </authorList>
    </citation>
    <scope>NUCLEOTIDE SEQUENCE [LARGE SCALE GENOMIC DNA]</scope>
    <source>
        <strain evidence="2">KCTC 52945</strain>
    </source>
</reference>
<organism evidence="1 2">
    <name type="scientific">Aestuariivirga litoralis</name>
    <dbReference type="NCBI Taxonomy" id="2650924"/>
    <lineage>
        <taxon>Bacteria</taxon>
        <taxon>Pseudomonadati</taxon>
        <taxon>Pseudomonadota</taxon>
        <taxon>Alphaproteobacteria</taxon>
        <taxon>Hyphomicrobiales</taxon>
        <taxon>Aestuariivirgaceae</taxon>
        <taxon>Aestuariivirga</taxon>
    </lineage>
</organism>
<keyword evidence="2" id="KW-1185">Reference proteome</keyword>
<proteinExistence type="predicted"/>
<gene>
    <name evidence="1" type="ORF">DK847_19260</name>
</gene>
<protein>
    <submittedName>
        <fullName evidence="1">Uncharacterized protein</fullName>
    </submittedName>
</protein>
<accession>A0A2W2B4N4</accession>
<dbReference type="EMBL" id="QKVK01000013">
    <property type="protein sequence ID" value="PZF75244.1"/>
    <property type="molecule type" value="Genomic_DNA"/>
</dbReference>
<dbReference type="AlphaFoldDB" id="A0A2W2B4N4"/>
<sequence>MPKTQPARSAPLSTAQGEALPIPQMAPLAFDQVIIAGGDEDVTAQELFDWVAPLLAGIPGGRWMSCQIDIGEDGRVLAHYRHGGSPIAVSITLDAGAPMARDLLQQLPRAESVTMILLSDYASQAVMLLDSVARWLNIYDIDEDSLSPVVRLLGGFQSILSKA</sequence>
<evidence type="ECO:0000313" key="2">
    <source>
        <dbReference type="Proteomes" id="UP000248795"/>
    </source>
</evidence>